<proteinExistence type="predicted"/>
<feature type="compositionally biased region" description="Polar residues" evidence="1">
    <location>
        <begin position="211"/>
        <end position="221"/>
    </location>
</feature>
<feature type="compositionally biased region" description="Basic and acidic residues" evidence="1">
    <location>
        <begin position="39"/>
        <end position="49"/>
    </location>
</feature>
<gene>
    <name evidence="2" type="ORF">CAUJ_LOCUS13471</name>
</gene>
<dbReference type="Proteomes" id="UP000835052">
    <property type="component" value="Unassembled WGS sequence"/>
</dbReference>
<dbReference type="AlphaFoldDB" id="A0A8S1HRR6"/>
<dbReference type="EMBL" id="CAJGYM010000098">
    <property type="protein sequence ID" value="CAD6197562.1"/>
    <property type="molecule type" value="Genomic_DNA"/>
</dbReference>
<organism evidence="2 3">
    <name type="scientific">Caenorhabditis auriculariae</name>
    <dbReference type="NCBI Taxonomy" id="2777116"/>
    <lineage>
        <taxon>Eukaryota</taxon>
        <taxon>Metazoa</taxon>
        <taxon>Ecdysozoa</taxon>
        <taxon>Nematoda</taxon>
        <taxon>Chromadorea</taxon>
        <taxon>Rhabditida</taxon>
        <taxon>Rhabditina</taxon>
        <taxon>Rhabditomorpha</taxon>
        <taxon>Rhabditoidea</taxon>
        <taxon>Rhabditidae</taxon>
        <taxon>Peloderinae</taxon>
        <taxon>Caenorhabditis</taxon>
    </lineage>
</organism>
<name>A0A8S1HRR6_9PELO</name>
<sequence>MGVAPKPLFCGKCQKKRGTEPPAVKVYIKPLEVTVPTEDQEKKEAKSAEEPPPLPEQQPPKTYWSTMTSRIETETSVKRWSIPPVRTEEGIPPGPEDRPTTKEGKESEGRVQAITPNYKLGEETPRRELNLGRSGYLPNESGDYKMSMRKEDYKLTVIDPKVRSNANMPYLSTTLPDAKRQIAGDFPSEHSKRSQIKLEPLEQRRFKSTESRPITTSSYLTESVERHRDMEASRLRDYLKAKEGDANKPWDKPGWPGPKKSADDESLRELETIKQRVETLKRVSDLKKCPNRSRTVVP</sequence>
<protein>
    <submittedName>
        <fullName evidence="2">Uncharacterized protein</fullName>
    </submittedName>
</protein>
<comment type="caution">
    <text evidence="2">The sequence shown here is derived from an EMBL/GenBank/DDBJ whole genome shotgun (WGS) entry which is preliminary data.</text>
</comment>
<reference evidence="2" key="1">
    <citation type="submission" date="2020-10" db="EMBL/GenBank/DDBJ databases">
        <authorList>
            <person name="Kikuchi T."/>
        </authorList>
    </citation>
    <scope>NUCLEOTIDE SEQUENCE</scope>
    <source>
        <strain evidence="2">NKZ352</strain>
    </source>
</reference>
<keyword evidence="3" id="KW-1185">Reference proteome</keyword>
<feature type="region of interest" description="Disordered" evidence="1">
    <location>
        <begin position="201"/>
        <end position="267"/>
    </location>
</feature>
<feature type="compositionally biased region" description="Basic and acidic residues" evidence="1">
    <location>
        <begin position="95"/>
        <end position="109"/>
    </location>
</feature>
<dbReference type="OrthoDB" id="5864875at2759"/>
<evidence type="ECO:0000256" key="1">
    <source>
        <dbReference type="SAM" id="MobiDB-lite"/>
    </source>
</evidence>
<evidence type="ECO:0000313" key="2">
    <source>
        <dbReference type="EMBL" id="CAD6197562.1"/>
    </source>
</evidence>
<feature type="compositionally biased region" description="Basic and acidic residues" evidence="1">
    <location>
        <begin position="201"/>
        <end position="210"/>
    </location>
</feature>
<accession>A0A8S1HRR6</accession>
<feature type="region of interest" description="Disordered" evidence="1">
    <location>
        <begin position="1"/>
        <end position="144"/>
    </location>
</feature>
<feature type="compositionally biased region" description="Basic and acidic residues" evidence="1">
    <location>
        <begin position="223"/>
        <end position="251"/>
    </location>
</feature>
<evidence type="ECO:0000313" key="3">
    <source>
        <dbReference type="Proteomes" id="UP000835052"/>
    </source>
</evidence>
<feature type="compositionally biased region" description="Basic and acidic residues" evidence="1">
    <location>
        <begin position="120"/>
        <end position="130"/>
    </location>
</feature>